<dbReference type="Pfam" id="PF00857">
    <property type="entry name" value="Isochorismatase"/>
    <property type="match status" value="1"/>
</dbReference>
<dbReference type="PANTHER" id="PTHR43540">
    <property type="entry name" value="PEROXYUREIDOACRYLATE/UREIDOACRYLATE AMIDOHYDROLASE-RELATED"/>
    <property type="match status" value="1"/>
</dbReference>
<dbReference type="Gene3D" id="3.40.50.850">
    <property type="entry name" value="Isochorismatase-like"/>
    <property type="match status" value="1"/>
</dbReference>
<dbReference type="EMBL" id="JADBDZ010000001">
    <property type="protein sequence ID" value="MBE1530793.1"/>
    <property type="molecule type" value="Genomic_DNA"/>
</dbReference>
<proteinExistence type="predicted"/>
<comment type="caution">
    <text evidence="3">The sequence shown here is derived from an EMBL/GenBank/DDBJ whole genome shotgun (WGS) entry which is preliminary data.</text>
</comment>
<dbReference type="SUPFAM" id="SSF52499">
    <property type="entry name" value="Isochorismatase-like hydrolases"/>
    <property type="match status" value="1"/>
</dbReference>
<gene>
    <name evidence="3" type="ORF">H4W34_000626</name>
</gene>
<dbReference type="InterPro" id="IPR036380">
    <property type="entry name" value="Isochorismatase-like_sf"/>
</dbReference>
<evidence type="ECO:0000259" key="2">
    <source>
        <dbReference type="Pfam" id="PF00857"/>
    </source>
</evidence>
<dbReference type="RefSeq" id="WP_192757756.1">
    <property type="nucleotide sequence ID" value="NZ_JADBDZ010000001.1"/>
</dbReference>
<dbReference type="InterPro" id="IPR050272">
    <property type="entry name" value="Isochorismatase-like_hydrls"/>
</dbReference>
<evidence type="ECO:0000313" key="4">
    <source>
        <dbReference type="Proteomes" id="UP000627838"/>
    </source>
</evidence>
<evidence type="ECO:0000313" key="3">
    <source>
        <dbReference type="EMBL" id="MBE1530793.1"/>
    </source>
</evidence>
<accession>A0ABR9JK26</accession>
<name>A0ABR9JK26_9ACTN</name>
<dbReference type="GO" id="GO:0016787">
    <property type="term" value="F:hydrolase activity"/>
    <property type="evidence" value="ECO:0007669"/>
    <property type="project" value="UniProtKB-KW"/>
</dbReference>
<keyword evidence="4" id="KW-1185">Reference proteome</keyword>
<dbReference type="InterPro" id="IPR000868">
    <property type="entry name" value="Isochorismatase-like_dom"/>
</dbReference>
<feature type="domain" description="Isochorismatase-like" evidence="2">
    <location>
        <begin position="25"/>
        <end position="197"/>
    </location>
</feature>
<dbReference type="EC" id="3.5.1.106" evidence="3"/>
<reference evidence="3 4" key="1">
    <citation type="submission" date="2020-10" db="EMBL/GenBank/DDBJ databases">
        <title>Sequencing the genomes of 1000 actinobacteria strains.</title>
        <authorList>
            <person name="Klenk H.-P."/>
        </authorList>
    </citation>
    <scope>NUCLEOTIDE SEQUENCE [LARGE SCALE GENOMIC DNA]</scope>
    <source>
        <strain evidence="3 4">DSM 46744</strain>
    </source>
</reference>
<evidence type="ECO:0000256" key="1">
    <source>
        <dbReference type="ARBA" id="ARBA00022801"/>
    </source>
</evidence>
<dbReference type="Proteomes" id="UP000627838">
    <property type="component" value="Unassembled WGS sequence"/>
</dbReference>
<organism evidence="3 4">
    <name type="scientific">Actinomadura algeriensis</name>
    <dbReference type="NCBI Taxonomy" id="1679523"/>
    <lineage>
        <taxon>Bacteria</taxon>
        <taxon>Bacillati</taxon>
        <taxon>Actinomycetota</taxon>
        <taxon>Actinomycetes</taxon>
        <taxon>Streptosporangiales</taxon>
        <taxon>Thermomonosporaceae</taxon>
        <taxon>Actinomadura</taxon>
    </lineage>
</organism>
<sequence>MTEDVQDRYARAGFGGTVRRGRRPALVVVDLQKGFTDPSVPVGAAMPDEIAAAGRLVRAFHAAAAPVVFTTIAFPAHAPSAWLDKAPGLGVLRQGSELVEIDPRLPRRAEDPVVTKTGASAFFGTDLAGLLRAYGADTVVVCGATTSGCVRATAVDAVQYGFPVLVVADAVADRVRSSHEATLVDVQAKYADVVPLQQALDYVEGL</sequence>
<dbReference type="PANTHER" id="PTHR43540:SF1">
    <property type="entry name" value="ISOCHORISMATASE HYDROLASE"/>
    <property type="match status" value="1"/>
</dbReference>
<keyword evidence="1 3" id="KW-0378">Hydrolase</keyword>
<protein>
    <submittedName>
        <fullName evidence="3">N-formylmaleamate deformylase</fullName>
        <ecNumber evidence="3">3.5.1.106</ecNumber>
    </submittedName>
</protein>